<evidence type="ECO:0000256" key="1">
    <source>
        <dbReference type="SAM" id="MobiDB-lite"/>
    </source>
</evidence>
<evidence type="ECO:0000313" key="2">
    <source>
        <dbReference type="EMBL" id="PIP31436.1"/>
    </source>
</evidence>
<dbReference type="GO" id="GO:0030435">
    <property type="term" value="P:sporulation resulting in formation of a cellular spore"/>
    <property type="evidence" value="ECO:0007669"/>
    <property type="project" value="InterPro"/>
</dbReference>
<dbReference type="AlphaFoldDB" id="A0A2G9ZE42"/>
<proteinExistence type="predicted"/>
<accession>A0A2G9ZE42</accession>
<feature type="region of interest" description="Disordered" evidence="1">
    <location>
        <begin position="101"/>
        <end position="133"/>
    </location>
</feature>
<protein>
    <submittedName>
        <fullName evidence="2">Uncharacterized protein</fullName>
    </submittedName>
</protein>
<dbReference type="Gene3D" id="3.30.1120.40">
    <property type="entry name" value="Stage V sporulation protein G"/>
    <property type="match status" value="1"/>
</dbReference>
<dbReference type="EMBL" id="PCSB01000075">
    <property type="protein sequence ID" value="PIP31436.1"/>
    <property type="molecule type" value="Genomic_DNA"/>
</dbReference>
<gene>
    <name evidence="2" type="ORF">COX24_03585</name>
</gene>
<reference evidence="2 3" key="1">
    <citation type="submission" date="2017-09" db="EMBL/GenBank/DDBJ databases">
        <title>Depth-based differentiation of microbial function through sediment-hosted aquifers and enrichment of novel symbionts in the deep terrestrial subsurface.</title>
        <authorList>
            <person name="Probst A.J."/>
            <person name="Ladd B."/>
            <person name="Jarett J.K."/>
            <person name="Geller-Mcgrath D.E."/>
            <person name="Sieber C.M."/>
            <person name="Emerson J.B."/>
            <person name="Anantharaman K."/>
            <person name="Thomas B.C."/>
            <person name="Malmstrom R."/>
            <person name="Stieglmeier M."/>
            <person name="Klingl A."/>
            <person name="Woyke T."/>
            <person name="Ryan C.M."/>
            <person name="Banfield J.F."/>
        </authorList>
    </citation>
    <scope>NUCLEOTIDE SEQUENCE [LARGE SCALE GENOMIC DNA]</scope>
    <source>
        <strain evidence="2">CG23_combo_of_CG06-09_8_20_14_all_37_87_8</strain>
    </source>
</reference>
<sequence>MITIDDITIRIRMLNRSWLLAQATVIFSDILETKGWKILRSTKPHPRFQEEIWIQAPSFSKGVINGKEVWDEIIWVNDKNLYNQIEEKIYNAFFAKRNKENGEQGAAEAMKQEEKIDVSEDLDEDIDPDDIPL</sequence>
<evidence type="ECO:0000313" key="3">
    <source>
        <dbReference type="Proteomes" id="UP000230447"/>
    </source>
</evidence>
<comment type="caution">
    <text evidence="2">The sequence shown here is derived from an EMBL/GenBank/DDBJ whole genome shotgun (WGS) entry which is preliminary data.</text>
</comment>
<feature type="compositionally biased region" description="Acidic residues" evidence="1">
    <location>
        <begin position="119"/>
        <end position="133"/>
    </location>
</feature>
<dbReference type="Proteomes" id="UP000230447">
    <property type="component" value="Unassembled WGS sequence"/>
</dbReference>
<organism evidence="2 3">
    <name type="scientific">bacterium (Candidatus Gribaldobacteria) CG23_combo_of_CG06-09_8_20_14_all_37_87_8</name>
    <dbReference type="NCBI Taxonomy" id="2014278"/>
    <lineage>
        <taxon>Bacteria</taxon>
        <taxon>Candidatus Gribaldobacteria</taxon>
    </lineage>
</organism>
<dbReference type="SUPFAM" id="SSF160537">
    <property type="entry name" value="SpoVG-like"/>
    <property type="match status" value="1"/>
</dbReference>
<dbReference type="InterPro" id="IPR036751">
    <property type="entry name" value="SpoVG_sf"/>
</dbReference>
<name>A0A2G9ZE42_9BACT</name>